<gene>
    <name evidence="1" type="ORF">ACFQZI_20020</name>
</gene>
<comment type="caution">
    <text evidence="1">The sequence shown here is derived from an EMBL/GenBank/DDBJ whole genome shotgun (WGS) entry which is preliminary data.</text>
</comment>
<organism evidence="1 2">
    <name type="scientific">Mucilaginibacter lutimaris</name>
    <dbReference type="NCBI Taxonomy" id="931629"/>
    <lineage>
        <taxon>Bacteria</taxon>
        <taxon>Pseudomonadati</taxon>
        <taxon>Bacteroidota</taxon>
        <taxon>Sphingobacteriia</taxon>
        <taxon>Sphingobacteriales</taxon>
        <taxon>Sphingobacteriaceae</taxon>
        <taxon>Mucilaginibacter</taxon>
    </lineage>
</organism>
<evidence type="ECO:0000313" key="2">
    <source>
        <dbReference type="Proteomes" id="UP001597073"/>
    </source>
</evidence>
<evidence type="ECO:0000313" key="1">
    <source>
        <dbReference type="EMBL" id="MFD0767152.1"/>
    </source>
</evidence>
<protein>
    <submittedName>
        <fullName evidence="1">Uncharacterized protein</fullName>
    </submittedName>
</protein>
<proteinExistence type="predicted"/>
<sequence length="43" mass="4921">MNRAKEEIIGKLRQDILRWEGFRPRKPGESGSFGLGSIEMKCV</sequence>
<dbReference type="Proteomes" id="UP001597073">
    <property type="component" value="Unassembled WGS sequence"/>
</dbReference>
<accession>A0ABW2ZLQ1</accession>
<dbReference type="RefSeq" id="WP_377145681.1">
    <property type="nucleotide sequence ID" value="NZ_JBHTIA010000024.1"/>
</dbReference>
<dbReference type="EMBL" id="JBHTIA010000024">
    <property type="protein sequence ID" value="MFD0767152.1"/>
    <property type="molecule type" value="Genomic_DNA"/>
</dbReference>
<keyword evidence="2" id="KW-1185">Reference proteome</keyword>
<reference evidence="2" key="1">
    <citation type="journal article" date="2019" name="Int. J. Syst. Evol. Microbiol.">
        <title>The Global Catalogue of Microorganisms (GCM) 10K type strain sequencing project: providing services to taxonomists for standard genome sequencing and annotation.</title>
        <authorList>
            <consortium name="The Broad Institute Genomics Platform"/>
            <consortium name="The Broad Institute Genome Sequencing Center for Infectious Disease"/>
            <person name="Wu L."/>
            <person name="Ma J."/>
        </authorList>
    </citation>
    <scope>NUCLEOTIDE SEQUENCE [LARGE SCALE GENOMIC DNA]</scope>
    <source>
        <strain evidence="2">CCUG 60742</strain>
    </source>
</reference>
<name>A0ABW2ZLQ1_9SPHI</name>